<gene>
    <name evidence="1" type="ORF">PHYPA_009397</name>
</gene>
<reference evidence="1 3" key="1">
    <citation type="journal article" date="2008" name="Science">
        <title>The Physcomitrella genome reveals evolutionary insights into the conquest of land by plants.</title>
        <authorList>
            <person name="Rensing S."/>
            <person name="Lang D."/>
            <person name="Zimmer A."/>
            <person name="Terry A."/>
            <person name="Salamov A."/>
            <person name="Shapiro H."/>
            <person name="Nishiyama T."/>
            <person name="Perroud P.-F."/>
            <person name="Lindquist E."/>
            <person name="Kamisugi Y."/>
            <person name="Tanahashi T."/>
            <person name="Sakakibara K."/>
            <person name="Fujita T."/>
            <person name="Oishi K."/>
            <person name="Shin-I T."/>
            <person name="Kuroki Y."/>
            <person name="Toyoda A."/>
            <person name="Suzuki Y."/>
            <person name="Hashimoto A."/>
            <person name="Yamaguchi K."/>
            <person name="Sugano A."/>
            <person name="Kohara Y."/>
            <person name="Fujiyama A."/>
            <person name="Anterola A."/>
            <person name="Aoki S."/>
            <person name="Ashton N."/>
            <person name="Barbazuk W.B."/>
            <person name="Barker E."/>
            <person name="Bennetzen J."/>
            <person name="Bezanilla M."/>
            <person name="Blankenship R."/>
            <person name="Cho S.H."/>
            <person name="Dutcher S."/>
            <person name="Estelle M."/>
            <person name="Fawcett J.A."/>
            <person name="Gundlach H."/>
            <person name="Hanada K."/>
            <person name="Heyl A."/>
            <person name="Hicks K.A."/>
            <person name="Hugh J."/>
            <person name="Lohr M."/>
            <person name="Mayer K."/>
            <person name="Melkozernov A."/>
            <person name="Murata T."/>
            <person name="Nelson D."/>
            <person name="Pils B."/>
            <person name="Prigge M."/>
            <person name="Reiss B."/>
            <person name="Renner T."/>
            <person name="Rombauts S."/>
            <person name="Rushton P."/>
            <person name="Sanderfoot A."/>
            <person name="Schween G."/>
            <person name="Shiu S.-H."/>
            <person name="Stueber K."/>
            <person name="Theodoulou F.L."/>
            <person name="Tu H."/>
            <person name="Van de Peer Y."/>
            <person name="Verrier P.J."/>
            <person name="Waters E."/>
            <person name="Wood A."/>
            <person name="Yang L."/>
            <person name="Cove D."/>
            <person name="Cuming A."/>
            <person name="Hasebe M."/>
            <person name="Lucas S."/>
            <person name="Mishler D.B."/>
            <person name="Reski R."/>
            <person name="Grigoriev I."/>
            <person name="Quatrano R.S."/>
            <person name="Boore J.L."/>
        </authorList>
    </citation>
    <scope>NUCLEOTIDE SEQUENCE [LARGE SCALE GENOMIC DNA]</scope>
    <source>
        <strain evidence="2 3">cv. Gransden 2004</strain>
    </source>
</reference>
<dbReference type="Proteomes" id="UP000006727">
    <property type="component" value="Chromosome 6"/>
</dbReference>
<reference evidence="2" key="3">
    <citation type="submission" date="2020-12" db="UniProtKB">
        <authorList>
            <consortium name="EnsemblPlants"/>
        </authorList>
    </citation>
    <scope>IDENTIFICATION</scope>
</reference>
<protein>
    <submittedName>
        <fullName evidence="1 2">Uncharacterized protein</fullName>
    </submittedName>
</protein>
<dbReference type="InParanoid" id="A0A2K1KGW1"/>
<reference evidence="1 3" key="2">
    <citation type="journal article" date="2018" name="Plant J.">
        <title>The Physcomitrella patens chromosome-scale assembly reveals moss genome structure and evolution.</title>
        <authorList>
            <person name="Lang D."/>
            <person name="Ullrich K.K."/>
            <person name="Murat F."/>
            <person name="Fuchs J."/>
            <person name="Jenkins J."/>
            <person name="Haas F.B."/>
            <person name="Piednoel M."/>
            <person name="Gundlach H."/>
            <person name="Van Bel M."/>
            <person name="Meyberg R."/>
            <person name="Vives C."/>
            <person name="Morata J."/>
            <person name="Symeonidi A."/>
            <person name="Hiss M."/>
            <person name="Muchero W."/>
            <person name="Kamisugi Y."/>
            <person name="Saleh O."/>
            <person name="Blanc G."/>
            <person name="Decker E.L."/>
            <person name="van Gessel N."/>
            <person name="Grimwood J."/>
            <person name="Hayes R.D."/>
            <person name="Graham S.W."/>
            <person name="Gunter L.E."/>
            <person name="McDaniel S.F."/>
            <person name="Hoernstein S.N.W."/>
            <person name="Larsson A."/>
            <person name="Li F.W."/>
            <person name="Perroud P.F."/>
            <person name="Phillips J."/>
            <person name="Ranjan P."/>
            <person name="Rokshar D.S."/>
            <person name="Rothfels C.J."/>
            <person name="Schneider L."/>
            <person name="Shu S."/>
            <person name="Stevenson D.W."/>
            <person name="Thummler F."/>
            <person name="Tillich M."/>
            <person name="Villarreal Aguilar J.C."/>
            <person name="Widiez T."/>
            <person name="Wong G.K."/>
            <person name="Wymore A."/>
            <person name="Zhang Y."/>
            <person name="Zimmer A.D."/>
            <person name="Quatrano R.S."/>
            <person name="Mayer K.F.X."/>
            <person name="Goodstein D."/>
            <person name="Casacuberta J.M."/>
            <person name="Vandepoele K."/>
            <person name="Reski R."/>
            <person name="Cuming A.C."/>
            <person name="Tuskan G.A."/>
            <person name="Maumus F."/>
            <person name="Salse J."/>
            <person name="Schmutz J."/>
            <person name="Rensing S.A."/>
        </authorList>
    </citation>
    <scope>NUCLEOTIDE SEQUENCE [LARGE SCALE GENOMIC DNA]</scope>
    <source>
        <strain evidence="2 3">cv. Gransden 2004</strain>
    </source>
</reference>
<accession>A0A2K1KGW1</accession>
<evidence type="ECO:0000313" key="1">
    <source>
        <dbReference type="EMBL" id="PNR53022.1"/>
    </source>
</evidence>
<dbReference type="Gramene" id="Pp3c6_23861V3.1">
    <property type="protein sequence ID" value="PAC:32976222.CDS.1"/>
    <property type="gene ID" value="Pp3c6_23861"/>
</dbReference>
<dbReference type="EnsemblPlants" id="Pp3c6_23861V3.1">
    <property type="protein sequence ID" value="PAC:32976222.CDS.1"/>
    <property type="gene ID" value="Pp3c6_23861"/>
</dbReference>
<dbReference type="EMBL" id="ABEU02000006">
    <property type="protein sequence ID" value="PNR53022.1"/>
    <property type="molecule type" value="Genomic_DNA"/>
</dbReference>
<evidence type="ECO:0000313" key="3">
    <source>
        <dbReference type="Proteomes" id="UP000006727"/>
    </source>
</evidence>
<keyword evidence="3" id="KW-1185">Reference proteome</keyword>
<name>A0A2K1KGW1_PHYPA</name>
<proteinExistence type="predicted"/>
<dbReference type="AlphaFoldDB" id="A0A2K1KGW1"/>
<organism evidence="1">
    <name type="scientific">Physcomitrium patens</name>
    <name type="common">Spreading-leaved earth moss</name>
    <name type="synonym">Physcomitrella patens</name>
    <dbReference type="NCBI Taxonomy" id="3218"/>
    <lineage>
        <taxon>Eukaryota</taxon>
        <taxon>Viridiplantae</taxon>
        <taxon>Streptophyta</taxon>
        <taxon>Embryophyta</taxon>
        <taxon>Bryophyta</taxon>
        <taxon>Bryophytina</taxon>
        <taxon>Bryopsida</taxon>
        <taxon>Funariidae</taxon>
        <taxon>Funariales</taxon>
        <taxon>Funariaceae</taxon>
        <taxon>Physcomitrium</taxon>
    </lineage>
</organism>
<evidence type="ECO:0000313" key="2">
    <source>
        <dbReference type="EnsemblPlants" id="PAC:32976222.CDS.1"/>
    </source>
</evidence>
<sequence length="184" mass="19792">MSEWRRRVSIPVPLACKASALPFELHPQMARGAREARTLDLRISRSYETYALANCATAPMLTPPHAYPHSYPAPAPHQTHPPPLFAPLPSSALALALPPSTLSNPAPRAASRPPGGSKALEIPATVMSGLCTLLPPFPPSPTRFAPQCPRPSPTALRSILSAHLAPTSLFSRNHRLRNLSLSWA</sequence>